<accession>A0A1H9URI1</accession>
<evidence type="ECO:0000256" key="3">
    <source>
        <dbReference type="ARBA" id="ARBA00009789"/>
    </source>
</evidence>
<dbReference type="NCBIfam" id="TIGR00453">
    <property type="entry name" value="ispD"/>
    <property type="match status" value="1"/>
</dbReference>
<dbReference type="PROSITE" id="PS01295">
    <property type="entry name" value="ISPD"/>
    <property type="match status" value="1"/>
</dbReference>
<comment type="similarity">
    <text evidence="3 7">Belongs to the IspD/TarI cytidylyltransferase family. IspD subfamily.</text>
</comment>
<dbReference type="HAMAP" id="MF_00108">
    <property type="entry name" value="IspD"/>
    <property type="match status" value="1"/>
</dbReference>
<dbReference type="InterPro" id="IPR050088">
    <property type="entry name" value="IspD/TarI_cytidylyltransf_bact"/>
</dbReference>
<evidence type="ECO:0000313" key="8">
    <source>
        <dbReference type="EMBL" id="SES12006.1"/>
    </source>
</evidence>
<dbReference type="PANTHER" id="PTHR32125">
    <property type="entry name" value="2-C-METHYL-D-ERYTHRITOL 4-PHOSPHATE CYTIDYLYLTRANSFERASE, CHLOROPLASTIC"/>
    <property type="match status" value="1"/>
</dbReference>
<feature type="site" description="Transition state stabilizer" evidence="7">
    <location>
        <position position="16"/>
    </location>
</feature>
<keyword evidence="9" id="KW-1185">Reference proteome</keyword>
<dbReference type="PANTHER" id="PTHR32125:SF4">
    <property type="entry name" value="2-C-METHYL-D-ERYTHRITOL 4-PHOSPHATE CYTIDYLYLTRANSFERASE, CHLOROPLASTIC"/>
    <property type="match status" value="1"/>
</dbReference>
<feature type="site" description="Positions MEP for the nucleophilic attack" evidence="7">
    <location>
        <position position="153"/>
    </location>
</feature>
<name>A0A1H9URI1_9BACI</name>
<comment type="catalytic activity">
    <reaction evidence="1 7">
        <text>2-C-methyl-D-erythritol 4-phosphate + CTP + H(+) = 4-CDP-2-C-methyl-D-erythritol + diphosphate</text>
        <dbReference type="Rhea" id="RHEA:13429"/>
        <dbReference type="ChEBI" id="CHEBI:15378"/>
        <dbReference type="ChEBI" id="CHEBI:33019"/>
        <dbReference type="ChEBI" id="CHEBI:37563"/>
        <dbReference type="ChEBI" id="CHEBI:57823"/>
        <dbReference type="ChEBI" id="CHEBI:58262"/>
        <dbReference type="EC" id="2.7.7.60"/>
    </reaction>
</comment>
<protein>
    <recommendedName>
        <fullName evidence="7">2-C-methyl-D-erythritol 4-phosphate cytidylyltransferase</fullName>
        <ecNumber evidence="7">2.7.7.60</ecNumber>
    </recommendedName>
    <alternativeName>
        <fullName evidence="7">4-diphosphocytidyl-2C-methyl-D-erythritol synthase</fullName>
    </alternativeName>
    <alternativeName>
        <fullName evidence="7">MEP cytidylyltransferase</fullName>
        <shortName evidence="7">MCT</shortName>
    </alternativeName>
</protein>
<evidence type="ECO:0000256" key="4">
    <source>
        <dbReference type="ARBA" id="ARBA00022679"/>
    </source>
</evidence>
<dbReference type="InterPro" id="IPR034683">
    <property type="entry name" value="IspD/TarI"/>
</dbReference>
<proteinExistence type="inferred from homology"/>
<keyword evidence="4 7" id="KW-0808">Transferase</keyword>
<comment type="caution">
    <text evidence="8">The sequence shown here is derived from an EMBL/GenBank/DDBJ whole genome shotgun (WGS) entry which is preliminary data.</text>
</comment>
<dbReference type="UniPathway" id="UPA00056">
    <property type="reaction ID" value="UER00093"/>
</dbReference>
<dbReference type="Gene3D" id="3.90.550.10">
    <property type="entry name" value="Spore Coat Polysaccharide Biosynthesis Protein SpsA, Chain A"/>
    <property type="match status" value="1"/>
</dbReference>
<feature type="site" description="Positions MEP for the nucleophilic attack" evidence="7">
    <location>
        <position position="209"/>
    </location>
</feature>
<keyword evidence="5 7" id="KW-0548">Nucleotidyltransferase</keyword>
<dbReference type="FunFam" id="3.90.550.10:FF:000003">
    <property type="entry name" value="2-C-methyl-D-erythritol 4-phosphate cytidylyltransferase"/>
    <property type="match status" value="1"/>
</dbReference>
<gene>
    <name evidence="7" type="primary">ispD</name>
    <name evidence="8" type="ORF">SAMN05444126_11580</name>
</gene>
<keyword evidence="6 7" id="KW-0414">Isoprene biosynthesis</keyword>
<sequence>MKPYYVVIPAAGYGSRMKAGKNKQFITIEGVPLLIHTLRVFQEDSLCEGIVLAVNEAERNEMHKMTADAGITKVIGIVPGGRERQQSVFEGLKALSGNPVVLIHDGARPFIRTETLRRLIEAVDKDVGAVAGVPVKDTVKEAVMGSVQKTLDRSLLWLIQTPQAFYLEDIRSAHKLAEDDNHPATDDASLFEYAGKTVKVVEGTYENIKVTTPEDLMFAEAIIRKREEER</sequence>
<evidence type="ECO:0000256" key="7">
    <source>
        <dbReference type="HAMAP-Rule" id="MF_00108"/>
    </source>
</evidence>
<dbReference type="CDD" id="cd02516">
    <property type="entry name" value="CDP-ME_synthetase"/>
    <property type="match status" value="1"/>
</dbReference>
<evidence type="ECO:0000256" key="1">
    <source>
        <dbReference type="ARBA" id="ARBA00001282"/>
    </source>
</evidence>
<dbReference type="InterPro" id="IPR018294">
    <property type="entry name" value="ISPD_synthase_CS"/>
</dbReference>
<evidence type="ECO:0000256" key="5">
    <source>
        <dbReference type="ARBA" id="ARBA00022695"/>
    </source>
</evidence>
<dbReference type="EC" id="2.7.7.60" evidence="7"/>
<dbReference type="GO" id="GO:0019288">
    <property type="term" value="P:isopentenyl diphosphate biosynthetic process, methylerythritol 4-phosphate pathway"/>
    <property type="evidence" value="ECO:0007669"/>
    <property type="project" value="UniProtKB-UniRule"/>
</dbReference>
<dbReference type="SUPFAM" id="SSF53448">
    <property type="entry name" value="Nucleotide-diphospho-sugar transferases"/>
    <property type="match status" value="1"/>
</dbReference>
<evidence type="ECO:0000256" key="6">
    <source>
        <dbReference type="ARBA" id="ARBA00023229"/>
    </source>
</evidence>
<dbReference type="InterPro" id="IPR001228">
    <property type="entry name" value="IspD"/>
</dbReference>
<dbReference type="Pfam" id="PF01128">
    <property type="entry name" value="IspD"/>
    <property type="match status" value="1"/>
</dbReference>
<dbReference type="AlphaFoldDB" id="A0A1H9URI1"/>
<feature type="site" description="Transition state stabilizer" evidence="7">
    <location>
        <position position="23"/>
    </location>
</feature>
<dbReference type="STRING" id="1464123.SAMN05444126_11580"/>
<dbReference type="GO" id="GO:0050518">
    <property type="term" value="F:2-C-methyl-D-erythritol 4-phosphate cytidylyltransferase activity"/>
    <property type="evidence" value="ECO:0007669"/>
    <property type="project" value="UniProtKB-UniRule"/>
</dbReference>
<dbReference type="RefSeq" id="WP_093073195.1">
    <property type="nucleotide sequence ID" value="NZ_FOGV01000015.1"/>
</dbReference>
<dbReference type="InterPro" id="IPR029044">
    <property type="entry name" value="Nucleotide-diphossugar_trans"/>
</dbReference>
<evidence type="ECO:0000313" key="9">
    <source>
        <dbReference type="Proteomes" id="UP000199318"/>
    </source>
</evidence>
<comment type="function">
    <text evidence="7">Catalyzes the formation of 4-diphosphocytidyl-2-C-methyl-D-erythritol from CTP and 2-C-methyl-D-erythritol 4-phosphate (MEP).</text>
</comment>
<organism evidence="8 9">
    <name type="scientific">Salisediminibacterium halotolerans</name>
    <dbReference type="NCBI Taxonomy" id="517425"/>
    <lineage>
        <taxon>Bacteria</taxon>
        <taxon>Bacillati</taxon>
        <taxon>Bacillota</taxon>
        <taxon>Bacilli</taxon>
        <taxon>Bacillales</taxon>
        <taxon>Bacillaceae</taxon>
        <taxon>Salisediminibacterium</taxon>
    </lineage>
</organism>
<evidence type="ECO:0000256" key="2">
    <source>
        <dbReference type="ARBA" id="ARBA00004787"/>
    </source>
</evidence>
<dbReference type="Proteomes" id="UP000199318">
    <property type="component" value="Unassembled WGS sequence"/>
</dbReference>
<dbReference type="EMBL" id="FOGV01000015">
    <property type="protein sequence ID" value="SES12006.1"/>
    <property type="molecule type" value="Genomic_DNA"/>
</dbReference>
<dbReference type="OrthoDB" id="9806837at2"/>
<reference evidence="9" key="1">
    <citation type="submission" date="2016-10" db="EMBL/GenBank/DDBJ databases">
        <authorList>
            <person name="de Groot N.N."/>
        </authorList>
    </citation>
    <scope>NUCLEOTIDE SEQUENCE [LARGE SCALE GENOMIC DNA]</scope>
    <source>
        <strain evidence="9">10nlg</strain>
    </source>
</reference>
<comment type="pathway">
    <text evidence="2 7">Isoprenoid biosynthesis; isopentenyl diphosphate biosynthesis via DXP pathway; isopentenyl diphosphate from 1-deoxy-D-xylulose 5-phosphate: step 2/6.</text>
</comment>